<comment type="caution">
    <text evidence="1">The sequence shown here is derived from an EMBL/GenBank/DDBJ whole genome shotgun (WGS) entry which is preliminary data.</text>
</comment>
<organism evidence="1 2">
    <name type="scientific">Noviherbaspirillum suwonense</name>
    <dbReference type="NCBI Taxonomy" id="1224511"/>
    <lineage>
        <taxon>Bacteria</taxon>
        <taxon>Pseudomonadati</taxon>
        <taxon>Pseudomonadota</taxon>
        <taxon>Betaproteobacteria</taxon>
        <taxon>Burkholderiales</taxon>
        <taxon>Oxalobacteraceae</taxon>
        <taxon>Noviherbaspirillum</taxon>
    </lineage>
</organism>
<accession>A0ABY1PYB1</accession>
<dbReference type="EMBL" id="FXUL01000003">
    <property type="protein sequence ID" value="SMP51841.1"/>
    <property type="molecule type" value="Genomic_DNA"/>
</dbReference>
<sequence>MFSSLFLTSYCFFTAAVTAYQRTPEDVRGVPDVKTVADAFGRATAGLSKDEQTALLLFVLRLIQQPEEFNQNKSHRDKIESTLDREIAKQFPEIVNDKRIIVESEFLARAGFTKEDLSQKLRERRIFSIPEWVHKDPGEKYYAAFFVDPQYDRLSLEAVSMALRASPDERKYRFFTTPVPAFADKTPLEVLASGELECVVEAAKAFRRQTVRKVGQI</sequence>
<evidence type="ECO:0000313" key="2">
    <source>
        <dbReference type="Proteomes" id="UP001158049"/>
    </source>
</evidence>
<dbReference type="Proteomes" id="UP001158049">
    <property type="component" value="Unassembled WGS sequence"/>
</dbReference>
<keyword evidence="2" id="KW-1185">Reference proteome</keyword>
<proteinExistence type="predicted"/>
<protein>
    <submittedName>
        <fullName evidence="1">Uncharacterized protein</fullName>
    </submittedName>
</protein>
<name>A0ABY1PYB1_9BURK</name>
<reference evidence="1 2" key="1">
    <citation type="submission" date="2017-05" db="EMBL/GenBank/DDBJ databases">
        <authorList>
            <person name="Varghese N."/>
            <person name="Submissions S."/>
        </authorList>
    </citation>
    <scope>NUCLEOTIDE SEQUENCE [LARGE SCALE GENOMIC DNA]</scope>
    <source>
        <strain evidence="1 2">DSM 26001</strain>
    </source>
</reference>
<dbReference type="RefSeq" id="WP_283441341.1">
    <property type="nucleotide sequence ID" value="NZ_FXUL01000003.1"/>
</dbReference>
<gene>
    <name evidence="1" type="ORF">SAMN06295970_10363</name>
</gene>
<evidence type="ECO:0000313" key="1">
    <source>
        <dbReference type="EMBL" id="SMP51841.1"/>
    </source>
</evidence>